<keyword evidence="2" id="KW-1185">Reference proteome</keyword>
<reference evidence="1 2" key="1">
    <citation type="submission" date="2023-02" db="EMBL/GenBank/DDBJ databases">
        <title>Genome sequence of Paenibacillus kyungheensis KACC 18744.</title>
        <authorList>
            <person name="Kim S."/>
            <person name="Heo J."/>
            <person name="Kwon S.-W."/>
        </authorList>
    </citation>
    <scope>NUCLEOTIDE SEQUENCE [LARGE SCALE GENOMIC DNA]</scope>
    <source>
        <strain evidence="1 2">KACC 18744</strain>
    </source>
</reference>
<dbReference type="AlphaFoldDB" id="A0AAX3M0C9"/>
<name>A0AAX3M0C9_9BACL</name>
<dbReference type="KEGG" id="pka:PQ456_21090"/>
<evidence type="ECO:0000313" key="1">
    <source>
        <dbReference type="EMBL" id="WCT55609.1"/>
    </source>
</evidence>
<sequence>MNPSDQPPKPADQGYHYREEIRMNQASPFDQPPKYKADWIRWAEETVAFETQREAYEWISSGAYNEIGKCYDGYRSHDPKMAETLAFQLLRLQTIREATHRIYTDIDYEATPNWYMVWVEKIHDVEKNENKVTE</sequence>
<accession>A0AAX3M0C9</accession>
<protein>
    <submittedName>
        <fullName evidence="1">Uncharacterized protein</fullName>
    </submittedName>
</protein>
<evidence type="ECO:0000313" key="2">
    <source>
        <dbReference type="Proteomes" id="UP001220509"/>
    </source>
</evidence>
<dbReference type="EMBL" id="CP117416">
    <property type="protein sequence ID" value="WCT55609.1"/>
    <property type="molecule type" value="Genomic_DNA"/>
</dbReference>
<organism evidence="1 2">
    <name type="scientific">Paenibacillus kyungheensis</name>
    <dbReference type="NCBI Taxonomy" id="1452732"/>
    <lineage>
        <taxon>Bacteria</taxon>
        <taxon>Bacillati</taxon>
        <taxon>Bacillota</taxon>
        <taxon>Bacilli</taxon>
        <taxon>Bacillales</taxon>
        <taxon>Paenibacillaceae</taxon>
        <taxon>Paenibacillus</taxon>
    </lineage>
</organism>
<dbReference type="RefSeq" id="WP_273613970.1">
    <property type="nucleotide sequence ID" value="NZ_CP117416.1"/>
</dbReference>
<dbReference type="Proteomes" id="UP001220509">
    <property type="component" value="Chromosome"/>
</dbReference>
<gene>
    <name evidence="1" type="ORF">PQ456_21090</name>
</gene>
<proteinExistence type="predicted"/>